<name>A0LF07_SYNFM</name>
<evidence type="ECO:0000259" key="11">
    <source>
        <dbReference type="Pfam" id="PF12627"/>
    </source>
</evidence>
<dbReference type="SUPFAM" id="SSF81301">
    <property type="entry name" value="Nucleotidyltransferase"/>
    <property type="match status" value="1"/>
</dbReference>
<evidence type="ECO:0000256" key="8">
    <source>
        <dbReference type="ARBA" id="ARBA00022884"/>
    </source>
</evidence>
<dbReference type="Proteomes" id="UP000001784">
    <property type="component" value="Chromosome"/>
</dbReference>
<dbReference type="GO" id="GO:0016779">
    <property type="term" value="F:nucleotidyltransferase activity"/>
    <property type="evidence" value="ECO:0007669"/>
    <property type="project" value="UniProtKB-KW"/>
</dbReference>
<keyword evidence="14" id="KW-1185">Reference proteome</keyword>
<reference evidence="13 14" key="1">
    <citation type="submission" date="2006-10" db="EMBL/GenBank/DDBJ databases">
        <title>Complete sequence of Syntrophobacter fumaroxidans MPOB.</title>
        <authorList>
            <consortium name="US DOE Joint Genome Institute"/>
            <person name="Copeland A."/>
            <person name="Lucas S."/>
            <person name="Lapidus A."/>
            <person name="Barry K."/>
            <person name="Detter J.C."/>
            <person name="Glavina del Rio T."/>
            <person name="Hammon N."/>
            <person name="Israni S."/>
            <person name="Pitluck S."/>
            <person name="Goltsman E.G."/>
            <person name="Martinez M."/>
            <person name="Schmutz J."/>
            <person name="Larimer F."/>
            <person name="Land M."/>
            <person name="Hauser L."/>
            <person name="Kyrpides N."/>
            <person name="Kim E."/>
            <person name="Boone D.R."/>
            <person name="Brockman F."/>
            <person name="Culley D."/>
            <person name="Ferry J."/>
            <person name="Gunsalus R."/>
            <person name="McInerney M.J."/>
            <person name="Morrison M."/>
            <person name="Plugge C."/>
            <person name="Rohlin L."/>
            <person name="Scholten J."/>
            <person name="Sieber J."/>
            <person name="Stams A.J.M."/>
            <person name="Worm P."/>
            <person name="Henstra A.M."/>
            <person name="Richardson P."/>
        </authorList>
    </citation>
    <scope>NUCLEOTIDE SEQUENCE [LARGE SCALE GENOMIC DNA]</scope>
    <source>
        <strain evidence="14">DSM 10017 / MPOB</strain>
    </source>
</reference>
<evidence type="ECO:0000313" key="14">
    <source>
        <dbReference type="Proteomes" id="UP000001784"/>
    </source>
</evidence>
<dbReference type="InterPro" id="IPR032810">
    <property type="entry name" value="CCA-adding_enz_C"/>
</dbReference>
<proteinExistence type="inferred from homology"/>
<dbReference type="Gene3D" id="1.10.3090.10">
    <property type="entry name" value="cca-adding enzyme, domain 2"/>
    <property type="match status" value="1"/>
</dbReference>
<dbReference type="GO" id="GO:0000049">
    <property type="term" value="F:tRNA binding"/>
    <property type="evidence" value="ECO:0007669"/>
    <property type="project" value="TreeGrafter"/>
</dbReference>
<dbReference type="InterPro" id="IPR050264">
    <property type="entry name" value="Bact_CCA-adding_enz_type3_sf"/>
</dbReference>
<evidence type="ECO:0000256" key="1">
    <source>
        <dbReference type="ARBA" id="ARBA00001946"/>
    </source>
</evidence>
<keyword evidence="3" id="KW-0819">tRNA processing</keyword>
<dbReference type="Gene3D" id="3.30.460.10">
    <property type="entry name" value="Beta Polymerase, domain 2"/>
    <property type="match status" value="1"/>
</dbReference>
<feature type="domain" description="tRNA nucleotidyltransferase/poly(A) polymerase RNA and SrmB- binding" evidence="11">
    <location>
        <begin position="163"/>
        <end position="223"/>
    </location>
</feature>
<keyword evidence="4 13" id="KW-0548">Nucleotidyltransferase</keyword>
<feature type="domain" description="Poly A polymerase head" evidence="10">
    <location>
        <begin position="28"/>
        <end position="136"/>
    </location>
</feature>
<dbReference type="InterPro" id="IPR032828">
    <property type="entry name" value="PolyA_RNA-bd"/>
</dbReference>
<evidence type="ECO:0000256" key="7">
    <source>
        <dbReference type="ARBA" id="ARBA00022842"/>
    </source>
</evidence>
<accession>A0LF07</accession>
<evidence type="ECO:0000256" key="2">
    <source>
        <dbReference type="ARBA" id="ARBA00022679"/>
    </source>
</evidence>
<dbReference type="PANTHER" id="PTHR46173:SF1">
    <property type="entry name" value="CCA TRNA NUCLEOTIDYLTRANSFERASE 1, MITOCHONDRIAL"/>
    <property type="match status" value="1"/>
</dbReference>
<organism evidence="13 14">
    <name type="scientific">Syntrophobacter fumaroxidans (strain DSM 10017 / MPOB)</name>
    <dbReference type="NCBI Taxonomy" id="335543"/>
    <lineage>
        <taxon>Bacteria</taxon>
        <taxon>Pseudomonadati</taxon>
        <taxon>Thermodesulfobacteriota</taxon>
        <taxon>Syntrophobacteria</taxon>
        <taxon>Syntrophobacterales</taxon>
        <taxon>Syntrophobacteraceae</taxon>
        <taxon>Syntrophobacter</taxon>
    </lineage>
</organism>
<evidence type="ECO:0000259" key="10">
    <source>
        <dbReference type="Pfam" id="PF01743"/>
    </source>
</evidence>
<dbReference type="RefSeq" id="WP_011697182.1">
    <property type="nucleotide sequence ID" value="NC_008554.1"/>
</dbReference>
<dbReference type="Pfam" id="PF01743">
    <property type="entry name" value="PolyA_pol"/>
    <property type="match status" value="1"/>
</dbReference>
<evidence type="ECO:0000256" key="9">
    <source>
        <dbReference type="RuleBase" id="RU003953"/>
    </source>
</evidence>
<dbReference type="InterPro" id="IPR043519">
    <property type="entry name" value="NT_sf"/>
</dbReference>
<dbReference type="STRING" id="335543.Sfum_0308"/>
<keyword evidence="7" id="KW-0460">Magnesium</keyword>
<sequence length="427" mass="46942">MREKVGFDIVPPDVMAMMGILSDAGHGVWLVGGALRDHFLGQAPRDFDLATDASADEVVRLFPRVIPIGIRHGTVQVHTRTRDVEVTSTPGSGLEGILEDLGRRDFTINALALSYPEGSFLDPHGGCNDADARILRAVGDAGRRFREDPLRVLRVFRFVSELGLDVEPGTCAAARSEANGLAAVAGERVREEVFRILSGGNAVSALRLMEESRVLRTVLPELHESGCSHAIDTMGRCPNRLRIRMAALLHGLVEEEASLGAVSPCGRCVSSRRAEEVMVRWRLSRRQIQGVLGILENPLPGDSANWTDADLRRFIARTGPEFAGDVLELARACRAAGGDSAGAEQLSGLYRRYRGEVELRPVPRLRDLPITGEDVMRITGLKPGPRVGKILERAHLEVIENPFMNERKILMDFIRKEFHKEAEIETS</sequence>
<keyword evidence="2 9" id="KW-0808">Transferase</keyword>
<dbReference type="HOGENOM" id="CLU_015961_3_1_7"/>
<dbReference type="GO" id="GO:0008033">
    <property type="term" value="P:tRNA processing"/>
    <property type="evidence" value="ECO:0007669"/>
    <property type="project" value="UniProtKB-KW"/>
</dbReference>
<dbReference type="PANTHER" id="PTHR46173">
    <property type="entry name" value="CCA TRNA NUCLEOTIDYLTRANSFERASE 1, MITOCHONDRIAL"/>
    <property type="match status" value="1"/>
</dbReference>
<dbReference type="SUPFAM" id="SSF81891">
    <property type="entry name" value="Poly A polymerase C-terminal region-like"/>
    <property type="match status" value="1"/>
</dbReference>
<evidence type="ECO:0000256" key="3">
    <source>
        <dbReference type="ARBA" id="ARBA00022694"/>
    </source>
</evidence>
<dbReference type="GO" id="GO:0000166">
    <property type="term" value="F:nucleotide binding"/>
    <property type="evidence" value="ECO:0007669"/>
    <property type="project" value="UniProtKB-KW"/>
</dbReference>
<dbReference type="Pfam" id="PF13735">
    <property type="entry name" value="tRNA_NucTran2_2"/>
    <property type="match status" value="1"/>
</dbReference>
<comment type="cofactor">
    <cofactor evidence="1">
        <name>Mg(2+)</name>
        <dbReference type="ChEBI" id="CHEBI:18420"/>
    </cofactor>
</comment>
<dbReference type="eggNOG" id="COG0617">
    <property type="taxonomic scope" value="Bacteria"/>
</dbReference>
<evidence type="ECO:0000256" key="5">
    <source>
        <dbReference type="ARBA" id="ARBA00022723"/>
    </source>
</evidence>
<evidence type="ECO:0000313" key="13">
    <source>
        <dbReference type="EMBL" id="ABK16009.1"/>
    </source>
</evidence>
<dbReference type="KEGG" id="sfu:Sfum_0308"/>
<protein>
    <submittedName>
        <fullName evidence="13">Polynucleotide adenylyltransferase region</fullName>
    </submittedName>
</protein>
<dbReference type="EMBL" id="CP000478">
    <property type="protein sequence ID" value="ABK16009.1"/>
    <property type="molecule type" value="Genomic_DNA"/>
</dbReference>
<dbReference type="CDD" id="cd05398">
    <property type="entry name" value="NT_ClassII-CCAase"/>
    <property type="match status" value="1"/>
</dbReference>
<dbReference type="Gene3D" id="1.10.246.80">
    <property type="match status" value="1"/>
</dbReference>
<keyword evidence="6" id="KW-0547">Nucleotide-binding</keyword>
<evidence type="ECO:0000259" key="12">
    <source>
        <dbReference type="Pfam" id="PF13735"/>
    </source>
</evidence>
<comment type="similarity">
    <text evidence="9">Belongs to the tRNA nucleotidyltransferase/poly(A) polymerase family.</text>
</comment>
<dbReference type="InterPro" id="IPR002646">
    <property type="entry name" value="PolA_pol_head_dom"/>
</dbReference>
<keyword evidence="5" id="KW-0479">Metal-binding</keyword>
<dbReference type="Pfam" id="PF12627">
    <property type="entry name" value="PolyA_pol_RNAbd"/>
    <property type="match status" value="1"/>
</dbReference>
<evidence type="ECO:0000256" key="6">
    <source>
        <dbReference type="ARBA" id="ARBA00022741"/>
    </source>
</evidence>
<feature type="domain" description="CCA-adding enzyme C-terminal" evidence="12">
    <location>
        <begin position="271"/>
        <end position="414"/>
    </location>
</feature>
<dbReference type="AlphaFoldDB" id="A0LF07"/>
<dbReference type="GO" id="GO:0046872">
    <property type="term" value="F:metal ion binding"/>
    <property type="evidence" value="ECO:0007669"/>
    <property type="project" value="UniProtKB-KW"/>
</dbReference>
<evidence type="ECO:0000256" key="4">
    <source>
        <dbReference type="ARBA" id="ARBA00022695"/>
    </source>
</evidence>
<gene>
    <name evidence="13" type="ordered locus">Sfum_0308</name>
</gene>
<dbReference type="InParanoid" id="A0LF07"/>
<keyword evidence="8 9" id="KW-0694">RNA-binding</keyword>